<sequence length="144" mass="15680">MHGMFERLQDRTDEVIKTLLARAGEEFITLARSIRTYKDRTGNLRSSTGYAIFKDGRRVGSSVFNANVGEPGKKDGEKGVTAGEQMARAVGRTHSKGYVLVCFAGMSYAAAVEAKGYDVVTHSADKTEDFLISEAANLLRALKV</sequence>
<proteinExistence type="predicted"/>
<comment type="caution">
    <text evidence="1">The sequence shown here is derived from an EMBL/GenBank/DDBJ whole genome shotgun (WGS) entry which is preliminary data.</text>
</comment>
<dbReference type="EMBL" id="AYYC01000505">
    <property type="protein sequence ID" value="ETK05540.1"/>
    <property type="molecule type" value="Genomic_DNA"/>
</dbReference>
<reference evidence="1 2" key="1">
    <citation type="submission" date="2013-11" db="EMBL/GenBank/DDBJ databases">
        <title>Single cell genomics of uncultured Tannerella BU063 (oral taxon 286).</title>
        <authorList>
            <person name="Beall C.J."/>
            <person name="Campbell A.G."/>
            <person name="Griffen A.L."/>
            <person name="Podar M."/>
            <person name="Leys E.J."/>
        </authorList>
    </citation>
    <scope>NUCLEOTIDE SEQUENCE [LARGE SCALE GENOMIC DNA]</scope>
    <source>
        <strain evidence="1">Cell 5</strain>
    </source>
</reference>
<dbReference type="PATRIC" id="fig|1410950.3.peg.206"/>
<dbReference type="AlphaFoldDB" id="W2CEK8"/>
<organism evidence="1 2">
    <name type="scientific">Tannerella sp. oral taxon BU063 isolate Cell 5</name>
    <dbReference type="NCBI Taxonomy" id="1410950"/>
    <lineage>
        <taxon>Bacteria</taxon>
        <taxon>Pseudomonadati</taxon>
        <taxon>Bacteroidota</taxon>
        <taxon>Bacteroidia</taxon>
        <taxon>Bacteroidales</taxon>
        <taxon>Tannerellaceae</taxon>
        <taxon>Tannerella</taxon>
    </lineage>
</organism>
<name>W2CEK8_9BACT</name>
<evidence type="ECO:0000313" key="2">
    <source>
        <dbReference type="Proteomes" id="UP000018872"/>
    </source>
</evidence>
<protein>
    <submittedName>
        <fullName evidence="1">Uncharacterized protein</fullName>
    </submittedName>
</protein>
<evidence type="ECO:0000313" key="1">
    <source>
        <dbReference type="EMBL" id="ETK05540.1"/>
    </source>
</evidence>
<dbReference type="Proteomes" id="UP000018872">
    <property type="component" value="Unassembled WGS sequence"/>
</dbReference>
<gene>
    <name evidence="1" type="ORF">T229_02855</name>
</gene>
<accession>W2CEK8</accession>